<feature type="compositionally biased region" description="Polar residues" evidence="1">
    <location>
        <begin position="153"/>
        <end position="163"/>
    </location>
</feature>
<evidence type="ECO:0000313" key="3">
    <source>
        <dbReference type="Proteomes" id="UP000030653"/>
    </source>
</evidence>
<feature type="region of interest" description="Disordered" evidence="1">
    <location>
        <begin position="144"/>
        <end position="203"/>
    </location>
</feature>
<feature type="region of interest" description="Disordered" evidence="1">
    <location>
        <begin position="81"/>
        <end position="126"/>
    </location>
</feature>
<reference evidence="2 3" key="1">
    <citation type="journal article" date="2012" name="Science">
        <title>The Paleozoic origin of enzymatic lignin decomposition reconstructed from 31 fungal genomes.</title>
        <authorList>
            <person name="Floudas D."/>
            <person name="Binder M."/>
            <person name="Riley R."/>
            <person name="Barry K."/>
            <person name="Blanchette R.A."/>
            <person name="Henrissat B."/>
            <person name="Martinez A.T."/>
            <person name="Otillar R."/>
            <person name="Spatafora J.W."/>
            <person name="Yadav J.S."/>
            <person name="Aerts A."/>
            <person name="Benoit I."/>
            <person name="Boyd A."/>
            <person name="Carlson A."/>
            <person name="Copeland A."/>
            <person name="Coutinho P.M."/>
            <person name="de Vries R.P."/>
            <person name="Ferreira P."/>
            <person name="Findley K."/>
            <person name="Foster B."/>
            <person name="Gaskell J."/>
            <person name="Glotzer D."/>
            <person name="Gorecki P."/>
            <person name="Heitman J."/>
            <person name="Hesse C."/>
            <person name="Hori C."/>
            <person name="Igarashi K."/>
            <person name="Jurgens J.A."/>
            <person name="Kallen N."/>
            <person name="Kersten P."/>
            <person name="Kohler A."/>
            <person name="Kuees U."/>
            <person name="Kumar T.K.A."/>
            <person name="Kuo A."/>
            <person name="LaButti K."/>
            <person name="Larrondo L.F."/>
            <person name="Lindquist E."/>
            <person name="Ling A."/>
            <person name="Lombard V."/>
            <person name="Lucas S."/>
            <person name="Lundell T."/>
            <person name="Martin R."/>
            <person name="McLaughlin D.J."/>
            <person name="Morgenstern I."/>
            <person name="Morin E."/>
            <person name="Murat C."/>
            <person name="Nagy L.G."/>
            <person name="Nolan M."/>
            <person name="Ohm R.A."/>
            <person name="Patyshakuliyeva A."/>
            <person name="Rokas A."/>
            <person name="Ruiz-Duenas F.J."/>
            <person name="Sabat G."/>
            <person name="Salamov A."/>
            <person name="Samejima M."/>
            <person name="Schmutz J."/>
            <person name="Slot J.C."/>
            <person name="St John F."/>
            <person name="Stenlid J."/>
            <person name="Sun H."/>
            <person name="Sun S."/>
            <person name="Syed K."/>
            <person name="Tsang A."/>
            <person name="Wiebenga A."/>
            <person name="Young D."/>
            <person name="Pisabarro A."/>
            <person name="Eastwood D.C."/>
            <person name="Martin F."/>
            <person name="Cullen D."/>
            <person name="Grigoriev I.V."/>
            <person name="Hibbett D.S."/>
        </authorList>
    </citation>
    <scope>NUCLEOTIDE SEQUENCE [LARGE SCALE GENOMIC DNA]</scope>
    <source>
        <strain evidence="2 3">DJM-731 SS1</strain>
    </source>
</reference>
<dbReference type="RefSeq" id="XP_040626798.1">
    <property type="nucleotide sequence ID" value="XM_040770401.1"/>
</dbReference>
<sequence length="203" mass="21439">MAIWVRSRLYLEAVEAVRVTVETVVVFEPINPAEVIVEALTTGHVSASLPTRARVRTTATHPSEDPCSVQGNTAQRRENGQVLGAENAPAAEGSADRRNTAGRRSANEVSGGMQSADTEARLHGGQQSTVAVVTINTVINSNIVDEHGKKNHSASTATDQTEAGQDDDNAHRTDSAVHQLSEQGHGRVGDGIVKEMSGLGQSE</sequence>
<organism evidence="2 3">
    <name type="scientific">Dacryopinax primogenitus (strain DJM 731)</name>
    <name type="common">Brown rot fungus</name>
    <dbReference type="NCBI Taxonomy" id="1858805"/>
    <lineage>
        <taxon>Eukaryota</taxon>
        <taxon>Fungi</taxon>
        <taxon>Dikarya</taxon>
        <taxon>Basidiomycota</taxon>
        <taxon>Agaricomycotina</taxon>
        <taxon>Dacrymycetes</taxon>
        <taxon>Dacrymycetales</taxon>
        <taxon>Dacrymycetaceae</taxon>
        <taxon>Dacryopinax</taxon>
    </lineage>
</organism>
<dbReference type="GeneID" id="63685463"/>
<gene>
    <name evidence="2" type="ORF">DACRYDRAFT_117527</name>
</gene>
<dbReference type="EMBL" id="JH795868">
    <property type="protein sequence ID" value="EJT99900.1"/>
    <property type="molecule type" value="Genomic_DNA"/>
</dbReference>
<keyword evidence="3" id="KW-1185">Reference proteome</keyword>
<evidence type="ECO:0000313" key="2">
    <source>
        <dbReference type="EMBL" id="EJT99900.1"/>
    </source>
</evidence>
<evidence type="ECO:0000256" key="1">
    <source>
        <dbReference type="SAM" id="MobiDB-lite"/>
    </source>
</evidence>
<name>M5FRR3_DACPD</name>
<protein>
    <submittedName>
        <fullName evidence="2">Uncharacterized protein</fullName>
    </submittedName>
</protein>
<proteinExistence type="predicted"/>
<dbReference type="HOGENOM" id="CLU_1348883_0_0_1"/>
<dbReference type="AlphaFoldDB" id="M5FRR3"/>
<accession>M5FRR3</accession>
<dbReference type="Proteomes" id="UP000030653">
    <property type="component" value="Unassembled WGS sequence"/>
</dbReference>